<dbReference type="Proteomes" id="UP000693682">
    <property type="component" value="Segment"/>
</dbReference>
<keyword evidence="2" id="KW-1185">Reference proteome</keyword>
<reference evidence="1" key="1">
    <citation type="submission" date="2021-04" db="EMBL/GenBank/DDBJ databases">
        <authorList>
            <person name="Ulbrich M."/>
            <person name="Aldana K.S."/>
            <person name="Brown J.W."/>
            <person name="Campbell D.M."/>
            <person name="Chai A.E."/>
            <person name="Dalson K.A."/>
            <person name="Dembinski E."/>
            <person name="Gomez D.E."/>
            <person name="Gupta K."/>
            <person name="Guyot M."/>
            <person name="Hocutt K.M."/>
            <person name="Holsinger J.M."/>
            <person name="Ibarra L.A."/>
            <person name="Jeon T.-Y."/>
            <person name="Mackenzie M."/>
            <person name="Marquez I.-P.P."/>
            <person name="Mathenge R.W."/>
            <person name="Mo B.F."/>
            <person name="Nelson S."/>
            <person name="Zepeda J."/>
            <person name="Zhang L.J."/>
            <person name="Ngo R."/>
            <person name="Tse V.Y."/>
            <person name="Garlena R.A."/>
            <person name="Russell D.A."/>
            <person name="Pope W.H."/>
            <person name="Jacobs-Sera D."/>
            <person name="Hatfull G.F."/>
            <person name="Reddi K."/>
            <person name="Moberg-Parker J."/>
            <person name="Freise A.C."/>
        </authorList>
    </citation>
    <scope>NUCLEOTIDE SEQUENCE</scope>
</reference>
<gene>
    <name evidence="1" type="primary">31</name>
    <name evidence="1" type="ORF">SEA_HONK_31</name>
</gene>
<name>A0A8F3EA90_9CAUD</name>
<organism evidence="1 2">
    <name type="scientific">Microbacterium phage Honk</name>
    <dbReference type="NCBI Taxonomy" id="2836095"/>
    <lineage>
        <taxon>Viruses</taxon>
        <taxon>Duplodnaviria</taxon>
        <taxon>Heunggongvirae</taxon>
        <taxon>Uroviricota</taxon>
        <taxon>Caudoviricetes</taxon>
        <taxon>Casidaviridae</taxon>
        <taxon>Honkvirus</taxon>
        <taxon>Honkvirus honk</taxon>
    </lineage>
</organism>
<accession>A0A8F3EA90</accession>
<proteinExistence type="predicted"/>
<evidence type="ECO:0000313" key="1">
    <source>
        <dbReference type="EMBL" id="QWY81854.1"/>
    </source>
</evidence>
<protein>
    <submittedName>
        <fullName evidence="1">Uncharacterized protein</fullName>
    </submittedName>
</protein>
<sequence>MTNTTTTADRLRIIADHRDIFRSSEPKTVAQMAAELDDYNAAEAEAEAAFMRRYPGVL</sequence>
<evidence type="ECO:0000313" key="2">
    <source>
        <dbReference type="Proteomes" id="UP000693682"/>
    </source>
</evidence>
<dbReference type="EMBL" id="MW862981">
    <property type="protein sequence ID" value="QWY81854.1"/>
    <property type="molecule type" value="Genomic_DNA"/>
</dbReference>